<gene>
    <name evidence="2" type="ORF">GYA93_01000</name>
</gene>
<reference evidence="2 3" key="1">
    <citation type="submission" date="2020-01" db="EMBL/GenBank/DDBJ databases">
        <title>Investigation of new actinobacteria for the biodesulphurisation of diesel fuel.</title>
        <authorList>
            <person name="Athi Narayanan S.M."/>
        </authorList>
    </citation>
    <scope>NUCLEOTIDE SEQUENCE [LARGE SCALE GENOMIC DNA]</scope>
    <source>
        <strain evidence="2 3">213E</strain>
    </source>
</reference>
<dbReference type="Pfam" id="PF13556">
    <property type="entry name" value="HTH_30"/>
    <property type="match status" value="1"/>
</dbReference>
<dbReference type="Gene3D" id="1.10.10.2840">
    <property type="entry name" value="PucR C-terminal helix-turn-helix domain"/>
    <property type="match status" value="1"/>
</dbReference>
<evidence type="ECO:0000313" key="3">
    <source>
        <dbReference type="Proteomes" id="UP000466307"/>
    </source>
</evidence>
<keyword evidence="3" id="KW-1185">Reference proteome</keyword>
<dbReference type="InterPro" id="IPR051448">
    <property type="entry name" value="CdaR-like_regulators"/>
</dbReference>
<dbReference type="InterPro" id="IPR025736">
    <property type="entry name" value="PucR_C-HTH_dom"/>
</dbReference>
<sequence>MAFPEQNIAGVDSLASPTLERLLASVGGEYFDVVHVEAPTDGRGVCGVMIWDADAAGELFEGDLVLAVGVQPGTTALRALMQTIAESRCAAVVCKTATEADRADLTADAERARCTAIALDSRMSWDQIYTLVKTAIGARPMSPLDTNGVPYGDLFALANAAAAMLEGPVILDDENFQVLAFSNLDGPIDDIRRQSILHRRPPADFLEWCETTGLLPRIRQSARPVKVSPDSGTDRLVIAIKAGSEILGYLWVSSPAQGLSDSAEDMLIEIARVAAIQILNERVNADIARRLKSDALQGSISGRGLPQALAGRLGVPIDGRYRLIAFAKDVSDGDDQLSLLTVESLVSLHFKALAPRSAVTHAGSVVYVLYPHPDSSGLERARQWAADIIGRSDRQLRVALRAAIGEELDTLRDLTAAKASIDRLLALPSTRSDDRIICHEDSVPQTVIAELAEIFASRPHMLRGGVERLVHCDRERGSDYLATLRIYLECNCDLTAAAKRLFVHRNTLKYRIGRIQEMTGLDFSDPDVRLVAELHTRFLGVEVGQIHPRNGIIADFG</sequence>
<name>A0A7K3LIS3_9ACTN</name>
<organism evidence="2 3">
    <name type="scientific">Gordonia desulfuricans</name>
    <dbReference type="NCBI Taxonomy" id="89051"/>
    <lineage>
        <taxon>Bacteria</taxon>
        <taxon>Bacillati</taxon>
        <taxon>Actinomycetota</taxon>
        <taxon>Actinomycetes</taxon>
        <taxon>Mycobacteriales</taxon>
        <taxon>Gordoniaceae</taxon>
        <taxon>Gordonia</taxon>
    </lineage>
</organism>
<dbReference type="InterPro" id="IPR042070">
    <property type="entry name" value="PucR_C-HTH_sf"/>
</dbReference>
<protein>
    <submittedName>
        <fullName evidence="2">PucR family transcriptional regulator</fullName>
    </submittedName>
</protein>
<dbReference type="Proteomes" id="UP000466307">
    <property type="component" value="Unassembled WGS sequence"/>
</dbReference>
<feature type="domain" description="PucR C-terminal helix-turn-helix" evidence="1">
    <location>
        <begin position="480"/>
        <end position="534"/>
    </location>
</feature>
<dbReference type="EMBL" id="JAADZU010000002">
    <property type="protein sequence ID" value="NDK88166.1"/>
    <property type="molecule type" value="Genomic_DNA"/>
</dbReference>
<dbReference type="AlphaFoldDB" id="A0A7K3LIS3"/>
<evidence type="ECO:0000313" key="2">
    <source>
        <dbReference type="EMBL" id="NDK88166.1"/>
    </source>
</evidence>
<accession>A0A7K3LIS3</accession>
<proteinExistence type="predicted"/>
<dbReference type="RefSeq" id="WP_059037946.1">
    <property type="nucleotide sequence ID" value="NZ_JAADZU010000002.1"/>
</dbReference>
<dbReference type="PANTHER" id="PTHR33744:SF17">
    <property type="entry name" value="CONSERVED PROTEIN"/>
    <property type="match status" value="1"/>
</dbReference>
<dbReference type="PANTHER" id="PTHR33744">
    <property type="entry name" value="CARBOHYDRATE DIACID REGULATOR"/>
    <property type="match status" value="1"/>
</dbReference>
<comment type="caution">
    <text evidence="2">The sequence shown here is derived from an EMBL/GenBank/DDBJ whole genome shotgun (WGS) entry which is preliminary data.</text>
</comment>
<evidence type="ECO:0000259" key="1">
    <source>
        <dbReference type="Pfam" id="PF13556"/>
    </source>
</evidence>